<dbReference type="EMBL" id="CABPSN010000002">
    <property type="protein sequence ID" value="VVD96788.1"/>
    <property type="molecule type" value="Genomic_DNA"/>
</dbReference>
<evidence type="ECO:0000313" key="3">
    <source>
        <dbReference type="Proteomes" id="UP000366819"/>
    </source>
</evidence>
<keyword evidence="3" id="KW-1185">Reference proteome</keyword>
<dbReference type="AlphaFoldDB" id="A0A5E4UCM9"/>
<evidence type="ECO:0000256" key="1">
    <source>
        <dbReference type="SAM" id="MobiDB-lite"/>
    </source>
</evidence>
<name>A0A5E4UCM9_9BURK</name>
<sequence length="86" mass="9271">MYSELVNVFYRLTGKAPAAPLGRSKQAAGNAARRPVGHVPSVLPGQRGDRCVMTLANIPDIRFGSFLALAPLARQHEPGIHVNRPD</sequence>
<proteinExistence type="predicted"/>
<dbReference type="Proteomes" id="UP000366819">
    <property type="component" value="Unassembled WGS sequence"/>
</dbReference>
<evidence type="ECO:0000313" key="2">
    <source>
        <dbReference type="EMBL" id="VVD96788.1"/>
    </source>
</evidence>
<feature type="region of interest" description="Disordered" evidence="1">
    <location>
        <begin position="20"/>
        <end position="41"/>
    </location>
</feature>
<organism evidence="2 3">
    <name type="scientific">Pandoraea aquatica</name>
    <dbReference type="NCBI Taxonomy" id="2508290"/>
    <lineage>
        <taxon>Bacteria</taxon>
        <taxon>Pseudomonadati</taxon>
        <taxon>Pseudomonadota</taxon>
        <taxon>Betaproteobacteria</taxon>
        <taxon>Burkholderiales</taxon>
        <taxon>Burkholderiaceae</taxon>
        <taxon>Pandoraea</taxon>
    </lineage>
</organism>
<accession>A0A5E4UCM9</accession>
<gene>
    <name evidence="2" type="ORF">PAQ31011_01930</name>
</gene>
<protein>
    <submittedName>
        <fullName evidence="2">Uncharacterized protein</fullName>
    </submittedName>
</protein>
<reference evidence="2 3" key="1">
    <citation type="submission" date="2019-08" db="EMBL/GenBank/DDBJ databases">
        <authorList>
            <person name="Peeters C."/>
        </authorList>
    </citation>
    <scope>NUCLEOTIDE SEQUENCE [LARGE SCALE GENOMIC DNA]</scope>
    <source>
        <strain evidence="2 3">LMG 31011</strain>
    </source>
</reference>